<dbReference type="EMBL" id="JAWWNJ010000005">
    <property type="protein sequence ID" value="KAK7055545.1"/>
    <property type="molecule type" value="Genomic_DNA"/>
</dbReference>
<sequence length="318" mass="36347">MPSLPDLPTELLMEIVKQYPALYLEIDALICGMAAQQFTRNDIIRALSQTCRTLRNIFLPILWERVYAVFTERTRQRKTKKRSKMLERRMIGLRKTPYIIPHIRALSVTLEECDMDNWEPMAEFIRALNVLSSLEDLAILKVPSAMLGVFRKSMEGKEFPSVQRLAVRDMLAEIIPCFPNVHTFTFEGYNSSHVESSNASQCSKIVTVKNFVPSPIVLRLHVPNLKCLEFWRVPLNPSNLQPLEGMEALSEVRIRQYVGPSTSRSSLASTKSSSLQAFVVEARRVLQTSHAKDRKKICIEECEMGIIVKETLDIRTCC</sequence>
<feature type="domain" description="F-box" evidence="1">
    <location>
        <begin position="4"/>
        <end position="82"/>
    </location>
</feature>
<dbReference type="Pfam" id="PF13013">
    <property type="entry name" value="F-box-like_2"/>
    <property type="match status" value="1"/>
</dbReference>
<reference evidence="2 3" key="1">
    <citation type="journal article" date="2024" name="J Genomics">
        <title>Draft genome sequencing and assembly of Favolaschia claudopus CIRM-BRFM 2984 isolated from oak limbs.</title>
        <authorList>
            <person name="Navarro D."/>
            <person name="Drula E."/>
            <person name="Chaduli D."/>
            <person name="Cazenave R."/>
            <person name="Ahrendt S."/>
            <person name="Wang J."/>
            <person name="Lipzen A."/>
            <person name="Daum C."/>
            <person name="Barry K."/>
            <person name="Grigoriev I.V."/>
            <person name="Favel A."/>
            <person name="Rosso M.N."/>
            <person name="Martin F."/>
        </authorList>
    </citation>
    <scope>NUCLEOTIDE SEQUENCE [LARGE SCALE GENOMIC DNA]</scope>
    <source>
        <strain evidence="2 3">CIRM-BRFM 2984</strain>
    </source>
</reference>
<evidence type="ECO:0000313" key="3">
    <source>
        <dbReference type="Proteomes" id="UP001362999"/>
    </source>
</evidence>
<name>A0AAW0DVL2_9AGAR</name>
<protein>
    <recommendedName>
        <fullName evidence="1">F-box domain-containing protein</fullName>
    </recommendedName>
</protein>
<dbReference type="AlphaFoldDB" id="A0AAW0DVL2"/>
<dbReference type="Proteomes" id="UP001362999">
    <property type="component" value="Unassembled WGS sequence"/>
</dbReference>
<accession>A0AAW0DVL2</accession>
<dbReference type="InterPro" id="IPR001810">
    <property type="entry name" value="F-box_dom"/>
</dbReference>
<comment type="caution">
    <text evidence="2">The sequence shown here is derived from an EMBL/GenBank/DDBJ whole genome shotgun (WGS) entry which is preliminary data.</text>
</comment>
<evidence type="ECO:0000313" key="2">
    <source>
        <dbReference type="EMBL" id="KAK7055545.1"/>
    </source>
</evidence>
<organism evidence="2 3">
    <name type="scientific">Favolaschia claudopus</name>
    <dbReference type="NCBI Taxonomy" id="2862362"/>
    <lineage>
        <taxon>Eukaryota</taxon>
        <taxon>Fungi</taxon>
        <taxon>Dikarya</taxon>
        <taxon>Basidiomycota</taxon>
        <taxon>Agaricomycotina</taxon>
        <taxon>Agaricomycetes</taxon>
        <taxon>Agaricomycetidae</taxon>
        <taxon>Agaricales</taxon>
        <taxon>Marasmiineae</taxon>
        <taxon>Mycenaceae</taxon>
        <taxon>Favolaschia</taxon>
    </lineage>
</organism>
<evidence type="ECO:0000259" key="1">
    <source>
        <dbReference type="Pfam" id="PF13013"/>
    </source>
</evidence>
<keyword evidence="3" id="KW-1185">Reference proteome</keyword>
<gene>
    <name evidence="2" type="ORF">R3P38DRAFT_2847741</name>
</gene>
<proteinExistence type="predicted"/>